<accession>A0AAD7UPW2</accession>
<protein>
    <recommendedName>
        <fullName evidence="1">Sm domain-containing protein</fullName>
    </recommendedName>
</protein>
<dbReference type="EMBL" id="JAQMWT010000297">
    <property type="protein sequence ID" value="KAJ8606086.1"/>
    <property type="molecule type" value="Genomic_DNA"/>
</dbReference>
<dbReference type="PANTHER" id="PTHR21415">
    <property type="entry name" value="U7 SNRNA-ASSOCIATED SM-LIKE PROTEIN LSM11"/>
    <property type="match status" value="1"/>
</dbReference>
<evidence type="ECO:0000313" key="3">
    <source>
        <dbReference type="EMBL" id="KAJ8614164.1"/>
    </source>
</evidence>
<comment type="caution">
    <text evidence="3">The sequence shown here is derived from an EMBL/GenBank/DDBJ whole genome shotgun (WGS) entry which is preliminary data.</text>
</comment>
<dbReference type="GO" id="GO:0071209">
    <property type="term" value="F:U7 snRNA binding"/>
    <property type="evidence" value="ECO:0007669"/>
    <property type="project" value="InterPro"/>
</dbReference>
<dbReference type="Gene3D" id="2.30.30.100">
    <property type="match status" value="1"/>
</dbReference>
<dbReference type="InterPro" id="IPR010920">
    <property type="entry name" value="LSM_dom_sf"/>
</dbReference>
<gene>
    <name evidence="2" type="ORF">CTAYLR_005182</name>
    <name evidence="3" type="ORF">CTAYLR_005199</name>
</gene>
<evidence type="ECO:0000259" key="1">
    <source>
        <dbReference type="PROSITE" id="PS52002"/>
    </source>
</evidence>
<sequence>MSSFEARLFSYYARFNPERAPKVAEIAAKYQGREAELWLKLEKKYGVLDWRCGSFDALAALRTLSPVATVPTLDNISKCRALLPADSEGFEARVKQGAHHAPREVASSSSFSRGRQLLRSIADPMRAGPFSLLLRALDTRVRVLVRALNAIRGTCVGLLKAFDRHMNLVLLDVAETYLRKARRPDNRKPVTRSIPQLFIRGDTVVLVCRESPAGT</sequence>
<dbReference type="GO" id="GO:0006398">
    <property type="term" value="P:mRNA 3'-end processing by stem-loop binding and cleavage"/>
    <property type="evidence" value="ECO:0007669"/>
    <property type="project" value="TreeGrafter"/>
</dbReference>
<dbReference type="InterPro" id="IPR047575">
    <property type="entry name" value="Sm"/>
</dbReference>
<name>A0AAD7UPW2_9STRA</name>
<keyword evidence="4" id="KW-1185">Reference proteome</keyword>
<dbReference type="AlphaFoldDB" id="A0AAD7UPW2"/>
<dbReference type="Pfam" id="PF01423">
    <property type="entry name" value="LSM"/>
    <property type="match status" value="1"/>
</dbReference>
<dbReference type="SUPFAM" id="SSF50182">
    <property type="entry name" value="Sm-like ribonucleoproteins"/>
    <property type="match status" value="1"/>
</dbReference>
<reference evidence="3" key="1">
    <citation type="submission" date="2023-01" db="EMBL/GenBank/DDBJ databases">
        <title>Metagenome sequencing of chrysophaentin producing Chrysophaeum taylorii.</title>
        <authorList>
            <person name="Davison J."/>
            <person name="Bewley C."/>
        </authorList>
    </citation>
    <scope>NUCLEOTIDE SEQUENCE</scope>
    <source>
        <strain evidence="3">NIES-1699</strain>
    </source>
</reference>
<dbReference type="PROSITE" id="PS52002">
    <property type="entry name" value="SM"/>
    <property type="match status" value="1"/>
</dbReference>
<proteinExistence type="predicted"/>
<dbReference type="EMBL" id="JAQMWT010000010">
    <property type="protein sequence ID" value="KAJ8614164.1"/>
    <property type="molecule type" value="Genomic_DNA"/>
</dbReference>
<dbReference type="InterPro" id="IPR039267">
    <property type="entry name" value="Lsm11"/>
</dbReference>
<dbReference type="PANTHER" id="PTHR21415:SF1">
    <property type="entry name" value="U7 SNRNA-ASSOCIATED SM-LIKE PROTEIN LSM11"/>
    <property type="match status" value="1"/>
</dbReference>
<evidence type="ECO:0000313" key="2">
    <source>
        <dbReference type="EMBL" id="KAJ8606086.1"/>
    </source>
</evidence>
<evidence type="ECO:0000313" key="4">
    <source>
        <dbReference type="Proteomes" id="UP001230188"/>
    </source>
</evidence>
<feature type="domain" description="Sm" evidence="1">
    <location>
        <begin position="128"/>
        <end position="213"/>
    </location>
</feature>
<dbReference type="SMART" id="SM00651">
    <property type="entry name" value="Sm"/>
    <property type="match status" value="1"/>
</dbReference>
<dbReference type="Proteomes" id="UP001230188">
    <property type="component" value="Unassembled WGS sequence"/>
</dbReference>
<dbReference type="InterPro" id="IPR001163">
    <property type="entry name" value="Sm_dom_euk/arc"/>
</dbReference>
<organism evidence="3 4">
    <name type="scientific">Chrysophaeum taylorii</name>
    <dbReference type="NCBI Taxonomy" id="2483200"/>
    <lineage>
        <taxon>Eukaryota</taxon>
        <taxon>Sar</taxon>
        <taxon>Stramenopiles</taxon>
        <taxon>Ochrophyta</taxon>
        <taxon>Pelagophyceae</taxon>
        <taxon>Pelagomonadales</taxon>
        <taxon>Pelagomonadaceae</taxon>
        <taxon>Chrysophaeum</taxon>
    </lineage>
</organism>
<dbReference type="GO" id="GO:0005683">
    <property type="term" value="C:U7 snRNP"/>
    <property type="evidence" value="ECO:0007669"/>
    <property type="project" value="TreeGrafter"/>
</dbReference>